<sequence>MATGGYQCQLALATHLNPNAPKNLVGNLTFYQFNIILSGVCTVVTTVVIFAKMVMHATHMSNPKEQLKIMKIAMLFPNYSALSYFSVVWPNSYNYLNPWTYFFAAVAMFYFFMLMCDLLAPNDRERIEFFSSLRIRRQFQKKKTRNGIQFLKVYWYLVLQCPFVLGAIAITMCITRALGEYCSLSPRAILISSITLEVARSLSMACAMSSLIFFQKMLRAHMKERGLLRKFLAFKGTIILTFVESIVFLIVHNCNILHETETLSYPDAQTGIPCMISCIQMLPFAFLFHYAYPIGPYRLPAYDGKYMAVPPEGRVEKPTYSHYQGGPWGMSAWALFLNPLEFSRDIASMWRLLRQVPDPQAAKDGESGVSETVILLGNA</sequence>
<keyword evidence="2 5" id="KW-0812">Transmembrane</keyword>
<feature type="transmembrane region" description="Helical" evidence="5">
    <location>
        <begin position="189"/>
        <end position="212"/>
    </location>
</feature>
<dbReference type="STRING" id="69771.A0A1V6PN60"/>
<reference evidence="7" key="1">
    <citation type="journal article" date="2017" name="Nat. Microbiol.">
        <title>Global analysis of biosynthetic gene clusters reveals vast potential of secondary metabolite production in Penicillium species.</title>
        <authorList>
            <person name="Nielsen J.C."/>
            <person name="Grijseels S."/>
            <person name="Prigent S."/>
            <person name="Ji B."/>
            <person name="Dainat J."/>
            <person name="Nielsen K.F."/>
            <person name="Frisvad J.C."/>
            <person name="Workman M."/>
            <person name="Nielsen J."/>
        </authorList>
    </citation>
    <scope>NUCLEOTIDE SEQUENCE [LARGE SCALE GENOMIC DNA]</scope>
    <source>
        <strain evidence="7">IBT 11843</strain>
    </source>
</reference>
<dbReference type="AlphaFoldDB" id="A0A1V6PN60"/>
<comment type="subcellular location">
    <subcellularLocation>
        <location evidence="1">Membrane</location>
        <topology evidence="1">Multi-pass membrane protein</topology>
    </subcellularLocation>
</comment>
<gene>
    <name evidence="6" type="ORF">PENDEC_c001G02758</name>
</gene>
<keyword evidence="7" id="KW-1185">Reference proteome</keyword>
<evidence type="ECO:0000313" key="6">
    <source>
        <dbReference type="EMBL" id="OQD78459.1"/>
    </source>
</evidence>
<evidence type="ECO:0000256" key="2">
    <source>
        <dbReference type="ARBA" id="ARBA00022692"/>
    </source>
</evidence>
<feature type="transmembrane region" description="Helical" evidence="5">
    <location>
        <begin position="101"/>
        <end position="120"/>
    </location>
</feature>
<dbReference type="Proteomes" id="UP000191522">
    <property type="component" value="Unassembled WGS sequence"/>
</dbReference>
<dbReference type="EMBL" id="MDYL01000001">
    <property type="protein sequence ID" value="OQD78459.1"/>
    <property type="molecule type" value="Genomic_DNA"/>
</dbReference>
<organism evidence="6 7">
    <name type="scientific">Penicillium decumbens</name>
    <dbReference type="NCBI Taxonomy" id="69771"/>
    <lineage>
        <taxon>Eukaryota</taxon>
        <taxon>Fungi</taxon>
        <taxon>Dikarya</taxon>
        <taxon>Ascomycota</taxon>
        <taxon>Pezizomycotina</taxon>
        <taxon>Eurotiomycetes</taxon>
        <taxon>Eurotiomycetidae</taxon>
        <taxon>Eurotiales</taxon>
        <taxon>Aspergillaceae</taxon>
        <taxon>Penicillium</taxon>
    </lineage>
</organism>
<dbReference type="OMA" id="IIKPIMA"/>
<keyword evidence="4 5" id="KW-0472">Membrane</keyword>
<dbReference type="PANTHER" id="PTHR23423">
    <property type="entry name" value="ORGANIC SOLUTE TRANSPORTER-RELATED"/>
    <property type="match status" value="1"/>
</dbReference>
<evidence type="ECO:0000313" key="7">
    <source>
        <dbReference type="Proteomes" id="UP000191522"/>
    </source>
</evidence>
<proteinExistence type="predicted"/>
<evidence type="ECO:0000256" key="1">
    <source>
        <dbReference type="ARBA" id="ARBA00004141"/>
    </source>
</evidence>
<dbReference type="Pfam" id="PF03619">
    <property type="entry name" value="Solute_trans_a"/>
    <property type="match status" value="1"/>
</dbReference>
<name>A0A1V6PN60_PENDC</name>
<comment type="caution">
    <text evidence="6">The sequence shown here is derived from an EMBL/GenBank/DDBJ whole genome shotgun (WGS) entry which is preliminary data.</text>
</comment>
<dbReference type="SMART" id="SM01417">
    <property type="entry name" value="Solute_trans_a"/>
    <property type="match status" value="1"/>
</dbReference>
<protein>
    <submittedName>
        <fullName evidence="6">Uncharacterized protein</fullName>
    </submittedName>
</protein>
<feature type="transmembrane region" description="Helical" evidence="5">
    <location>
        <begin position="270"/>
        <end position="292"/>
    </location>
</feature>
<evidence type="ECO:0000256" key="4">
    <source>
        <dbReference type="ARBA" id="ARBA00023136"/>
    </source>
</evidence>
<feature type="transmembrane region" description="Helical" evidence="5">
    <location>
        <begin position="232"/>
        <end position="250"/>
    </location>
</feature>
<accession>A0A1V6PN60</accession>
<feature type="transmembrane region" description="Helical" evidence="5">
    <location>
        <begin position="72"/>
        <end position="89"/>
    </location>
</feature>
<dbReference type="OrthoDB" id="5348404at2759"/>
<evidence type="ECO:0000256" key="3">
    <source>
        <dbReference type="ARBA" id="ARBA00022989"/>
    </source>
</evidence>
<dbReference type="GO" id="GO:0016020">
    <property type="term" value="C:membrane"/>
    <property type="evidence" value="ECO:0007669"/>
    <property type="project" value="UniProtKB-SubCell"/>
</dbReference>
<feature type="transmembrane region" description="Helical" evidence="5">
    <location>
        <begin position="153"/>
        <end position="177"/>
    </location>
</feature>
<evidence type="ECO:0000256" key="5">
    <source>
        <dbReference type="SAM" id="Phobius"/>
    </source>
</evidence>
<dbReference type="InterPro" id="IPR005178">
    <property type="entry name" value="Ostalpha/TMEM184C"/>
</dbReference>
<feature type="transmembrane region" description="Helical" evidence="5">
    <location>
        <begin position="30"/>
        <end position="51"/>
    </location>
</feature>
<keyword evidence="3 5" id="KW-1133">Transmembrane helix</keyword>